<dbReference type="EMBL" id="JABAGO010000018">
    <property type="protein sequence ID" value="NME98802.1"/>
    <property type="molecule type" value="Genomic_DNA"/>
</dbReference>
<dbReference type="AlphaFoldDB" id="A0A848CZ67"/>
<dbReference type="OrthoDB" id="1707197at2"/>
<proteinExistence type="predicted"/>
<dbReference type="SUPFAM" id="SSF46689">
    <property type="entry name" value="Homeodomain-like"/>
    <property type="match status" value="1"/>
</dbReference>
<sequence length="49" mass="5817">MRRHYTSEFKQNVIKDALKTGVFAKVARKYALNAATVSRWVREYKQREA</sequence>
<accession>A0A848CZ67</accession>
<reference evidence="1 2" key="1">
    <citation type="submission" date="2020-04" db="EMBL/GenBank/DDBJ databases">
        <authorList>
            <person name="Hitch T.C.A."/>
            <person name="Wylensek D."/>
            <person name="Clavel T."/>
        </authorList>
    </citation>
    <scope>NUCLEOTIDE SEQUENCE [LARGE SCALE GENOMIC DNA]</scope>
    <source>
        <strain evidence="1 2">WB01_D5_05</strain>
    </source>
</reference>
<dbReference type="GO" id="GO:0006313">
    <property type="term" value="P:DNA transposition"/>
    <property type="evidence" value="ECO:0007669"/>
    <property type="project" value="InterPro"/>
</dbReference>
<protein>
    <submittedName>
        <fullName evidence="1">Transposase</fullName>
    </submittedName>
</protein>
<dbReference type="InterPro" id="IPR002514">
    <property type="entry name" value="Transposase_8"/>
</dbReference>
<name>A0A848CZ67_ANEAE</name>
<comment type="caution">
    <text evidence="1">The sequence shown here is derived from an EMBL/GenBank/DDBJ whole genome shotgun (WGS) entry which is preliminary data.</text>
</comment>
<dbReference type="Proteomes" id="UP000561326">
    <property type="component" value="Unassembled WGS sequence"/>
</dbReference>
<gene>
    <name evidence="1" type="ORF">HF838_11075</name>
</gene>
<dbReference type="GO" id="GO:0004803">
    <property type="term" value="F:transposase activity"/>
    <property type="evidence" value="ECO:0007669"/>
    <property type="project" value="InterPro"/>
</dbReference>
<dbReference type="GO" id="GO:0003677">
    <property type="term" value="F:DNA binding"/>
    <property type="evidence" value="ECO:0007669"/>
    <property type="project" value="InterPro"/>
</dbReference>
<evidence type="ECO:0000313" key="2">
    <source>
        <dbReference type="Proteomes" id="UP000561326"/>
    </source>
</evidence>
<dbReference type="GeneID" id="92842039"/>
<dbReference type="Pfam" id="PF01527">
    <property type="entry name" value="HTH_Tnp_1"/>
    <property type="match status" value="1"/>
</dbReference>
<dbReference type="RefSeq" id="WP_021620924.1">
    <property type="nucleotide sequence ID" value="NZ_CABKST010000106.1"/>
</dbReference>
<evidence type="ECO:0000313" key="1">
    <source>
        <dbReference type="EMBL" id="NME98802.1"/>
    </source>
</evidence>
<organism evidence="1 2">
    <name type="scientific">Aneurinibacillus aneurinilyticus</name>
    <name type="common">Bacillus aneurinolyticus</name>
    <dbReference type="NCBI Taxonomy" id="1391"/>
    <lineage>
        <taxon>Bacteria</taxon>
        <taxon>Bacillati</taxon>
        <taxon>Bacillota</taxon>
        <taxon>Bacilli</taxon>
        <taxon>Bacillales</taxon>
        <taxon>Paenibacillaceae</taxon>
        <taxon>Aneurinibacillus group</taxon>
        <taxon>Aneurinibacillus</taxon>
    </lineage>
</organism>
<dbReference type="Gene3D" id="1.10.10.60">
    <property type="entry name" value="Homeodomain-like"/>
    <property type="match status" value="1"/>
</dbReference>
<dbReference type="InterPro" id="IPR009057">
    <property type="entry name" value="Homeodomain-like_sf"/>
</dbReference>